<evidence type="ECO:0000256" key="1">
    <source>
        <dbReference type="ARBA" id="ARBA00004496"/>
    </source>
</evidence>
<dbReference type="OrthoDB" id="8171816at2759"/>
<feature type="region of interest" description="Disordered" evidence="4">
    <location>
        <begin position="1"/>
        <end position="56"/>
    </location>
</feature>
<evidence type="ECO:0000256" key="2">
    <source>
        <dbReference type="ARBA" id="ARBA00022490"/>
    </source>
</evidence>
<evidence type="ECO:0000313" key="7">
    <source>
        <dbReference type="Proteomes" id="UP001153636"/>
    </source>
</evidence>
<comment type="subcellular location">
    <subcellularLocation>
        <location evidence="1">Cytoplasm</location>
    </subcellularLocation>
</comment>
<dbReference type="SMART" id="SM00543">
    <property type="entry name" value="MIF4G"/>
    <property type="match status" value="1"/>
</dbReference>
<dbReference type="Proteomes" id="UP001153636">
    <property type="component" value="Chromosome 19"/>
</dbReference>
<evidence type="ECO:0000256" key="4">
    <source>
        <dbReference type="SAM" id="MobiDB-lite"/>
    </source>
</evidence>
<keyword evidence="7" id="KW-1185">Reference proteome</keyword>
<sequence>MDHKQVLWEKESDELQTSLRQPRTTTISSYSAQQQMRAPRTTTASSYTNYSESQQIEPRTTIANSYGASLQMREPRPIPTSSFSAPQQTREPKTITTNSFFSSQQTTQVNSLQLNNLNDALNESMEQNTERELELLVANSKLRVAAPEWYPSEPVVQNVYINKVENVPSKMQSRLNIHKAQQQNYTETVNDSGDNSSDYSSDFNRLNQIIATLTKDPGQFHNLFEIFMETLEPYLEDLIAMSSVAELIVDQAINHPNFRYTGARLCWYIEPNFPGFRAELHLKCKKQIEENPDAKNVLPLIAELYSQLPHASVYGSLLISAFKKLIEYGGNENVKCICQALKLTGYSLEQSNKVDLNKVFDDLKSARGKVDGSASMLLETVFQLRASNWGHSSEETSDLEQESDTSFDGMENQVYYDLDGEGLTNEESEFIATHMTANEDFDSEDFDPDELCDPEPEMDEEIQEAFKEFVRLSGKH</sequence>
<dbReference type="InterPro" id="IPR016024">
    <property type="entry name" value="ARM-type_fold"/>
</dbReference>
<protein>
    <recommendedName>
        <fullName evidence="5">MIF4G domain-containing protein</fullName>
    </recommendedName>
</protein>
<dbReference type="GO" id="GO:0005737">
    <property type="term" value="C:cytoplasm"/>
    <property type="evidence" value="ECO:0007669"/>
    <property type="project" value="UniProtKB-SubCell"/>
</dbReference>
<dbReference type="Pfam" id="PF02854">
    <property type="entry name" value="MIF4G"/>
    <property type="match status" value="1"/>
</dbReference>
<organism evidence="6 7">
    <name type="scientific">Psylliodes chrysocephalus</name>
    <dbReference type="NCBI Taxonomy" id="3402493"/>
    <lineage>
        <taxon>Eukaryota</taxon>
        <taxon>Metazoa</taxon>
        <taxon>Ecdysozoa</taxon>
        <taxon>Arthropoda</taxon>
        <taxon>Hexapoda</taxon>
        <taxon>Insecta</taxon>
        <taxon>Pterygota</taxon>
        <taxon>Neoptera</taxon>
        <taxon>Endopterygota</taxon>
        <taxon>Coleoptera</taxon>
        <taxon>Polyphaga</taxon>
        <taxon>Cucujiformia</taxon>
        <taxon>Chrysomeloidea</taxon>
        <taxon>Chrysomelidae</taxon>
        <taxon>Galerucinae</taxon>
        <taxon>Alticini</taxon>
        <taxon>Psylliodes</taxon>
    </lineage>
</organism>
<dbReference type="Gene3D" id="1.25.40.180">
    <property type="match status" value="1"/>
</dbReference>
<dbReference type="GO" id="GO:0008494">
    <property type="term" value="F:translation activator activity"/>
    <property type="evidence" value="ECO:0007669"/>
    <property type="project" value="TreeGrafter"/>
</dbReference>
<accession>A0A9P0CSS3</accession>
<reference evidence="6" key="1">
    <citation type="submission" date="2022-01" db="EMBL/GenBank/DDBJ databases">
        <authorList>
            <person name="King R."/>
        </authorList>
    </citation>
    <scope>NUCLEOTIDE SEQUENCE</scope>
</reference>
<name>A0A9P0CSS3_9CUCU</name>
<feature type="domain" description="MIF4G" evidence="5">
    <location>
        <begin position="203"/>
        <end position="388"/>
    </location>
</feature>
<dbReference type="InterPro" id="IPR051367">
    <property type="entry name" value="mRNA_TranslReg/HistoneTransl"/>
</dbReference>
<feature type="compositionally biased region" description="Polar residues" evidence="4">
    <location>
        <begin position="79"/>
        <end position="89"/>
    </location>
</feature>
<dbReference type="AlphaFoldDB" id="A0A9P0CSS3"/>
<dbReference type="EMBL" id="OV651831">
    <property type="protein sequence ID" value="CAH1105360.1"/>
    <property type="molecule type" value="Genomic_DNA"/>
</dbReference>
<keyword evidence="3" id="KW-0810">Translation regulation</keyword>
<dbReference type="InterPro" id="IPR003890">
    <property type="entry name" value="MIF4G-like_typ-3"/>
</dbReference>
<dbReference type="PANTHER" id="PTHR23254">
    <property type="entry name" value="EIF4G DOMAIN PROTEIN"/>
    <property type="match status" value="1"/>
</dbReference>
<feature type="compositionally biased region" description="Polar residues" evidence="4">
    <location>
        <begin position="15"/>
        <end position="56"/>
    </location>
</feature>
<keyword evidence="2" id="KW-0963">Cytoplasm</keyword>
<evidence type="ECO:0000256" key="3">
    <source>
        <dbReference type="ARBA" id="ARBA00022845"/>
    </source>
</evidence>
<proteinExistence type="predicted"/>
<dbReference type="PANTHER" id="PTHR23254:SF15">
    <property type="entry name" value="POLYADENYLATE-BINDING PROTEIN-INTERACTING PROTEIN 1"/>
    <property type="match status" value="1"/>
</dbReference>
<dbReference type="GO" id="GO:0006446">
    <property type="term" value="P:regulation of translational initiation"/>
    <property type="evidence" value="ECO:0007669"/>
    <property type="project" value="TreeGrafter"/>
</dbReference>
<evidence type="ECO:0000259" key="5">
    <source>
        <dbReference type="SMART" id="SM00543"/>
    </source>
</evidence>
<dbReference type="GO" id="GO:0003723">
    <property type="term" value="F:RNA binding"/>
    <property type="evidence" value="ECO:0007669"/>
    <property type="project" value="InterPro"/>
</dbReference>
<gene>
    <name evidence="6" type="ORF">PSYICH_LOCUS6270</name>
</gene>
<feature type="region of interest" description="Disordered" evidence="4">
    <location>
        <begin position="72"/>
        <end position="91"/>
    </location>
</feature>
<evidence type="ECO:0000313" key="6">
    <source>
        <dbReference type="EMBL" id="CAH1105360.1"/>
    </source>
</evidence>
<feature type="compositionally biased region" description="Basic and acidic residues" evidence="4">
    <location>
        <begin position="1"/>
        <end position="10"/>
    </location>
</feature>
<dbReference type="SUPFAM" id="SSF48371">
    <property type="entry name" value="ARM repeat"/>
    <property type="match status" value="1"/>
</dbReference>